<feature type="region of interest" description="Disordered" evidence="1">
    <location>
        <begin position="498"/>
        <end position="597"/>
    </location>
</feature>
<feature type="compositionally biased region" description="Low complexity" evidence="1">
    <location>
        <begin position="517"/>
        <end position="542"/>
    </location>
</feature>
<feature type="region of interest" description="Disordered" evidence="1">
    <location>
        <begin position="694"/>
        <end position="713"/>
    </location>
</feature>
<feature type="region of interest" description="Disordered" evidence="1">
    <location>
        <begin position="928"/>
        <end position="972"/>
    </location>
</feature>
<feature type="compositionally biased region" description="Low complexity" evidence="1">
    <location>
        <begin position="1124"/>
        <end position="1138"/>
    </location>
</feature>
<evidence type="ECO:0000256" key="1">
    <source>
        <dbReference type="SAM" id="MobiDB-lite"/>
    </source>
</evidence>
<feature type="compositionally biased region" description="Low complexity" evidence="1">
    <location>
        <begin position="809"/>
        <end position="820"/>
    </location>
</feature>
<protein>
    <submittedName>
        <fullName evidence="2">Uncharacterized protein</fullName>
    </submittedName>
</protein>
<feature type="compositionally biased region" description="Low complexity" evidence="1">
    <location>
        <begin position="1378"/>
        <end position="1387"/>
    </location>
</feature>
<feature type="region of interest" description="Disordered" evidence="1">
    <location>
        <begin position="1212"/>
        <end position="1249"/>
    </location>
</feature>
<feature type="compositionally biased region" description="Basic residues" evidence="1">
    <location>
        <begin position="380"/>
        <end position="393"/>
    </location>
</feature>
<evidence type="ECO:0000313" key="2">
    <source>
        <dbReference type="EMBL" id="GLC61049.1"/>
    </source>
</evidence>
<feature type="region of interest" description="Disordered" evidence="1">
    <location>
        <begin position="368"/>
        <end position="420"/>
    </location>
</feature>
<reference evidence="2 3" key="1">
    <citation type="journal article" date="2023" name="Commun. Biol.">
        <title>Reorganization of the ancestral sex-determining regions during the evolution of trioecy in Pleodorina starrii.</title>
        <authorList>
            <person name="Takahashi K."/>
            <person name="Suzuki S."/>
            <person name="Kawai-Toyooka H."/>
            <person name="Yamamoto K."/>
            <person name="Hamaji T."/>
            <person name="Ootsuki R."/>
            <person name="Yamaguchi H."/>
            <person name="Kawachi M."/>
            <person name="Higashiyama T."/>
            <person name="Nozaki H."/>
        </authorList>
    </citation>
    <scope>NUCLEOTIDE SEQUENCE [LARGE SCALE GENOMIC DNA]</scope>
    <source>
        <strain evidence="2 3">NIES-4479</strain>
    </source>
</reference>
<feature type="compositionally biased region" description="Low complexity" evidence="1">
    <location>
        <begin position="93"/>
        <end position="108"/>
    </location>
</feature>
<feature type="region of interest" description="Disordered" evidence="1">
    <location>
        <begin position="1011"/>
        <end position="1060"/>
    </location>
</feature>
<feature type="compositionally biased region" description="Acidic residues" evidence="1">
    <location>
        <begin position="835"/>
        <end position="845"/>
    </location>
</feature>
<feature type="region of interest" description="Disordered" evidence="1">
    <location>
        <begin position="1325"/>
        <end position="1387"/>
    </location>
</feature>
<comment type="caution">
    <text evidence="2">The sequence shown here is derived from an EMBL/GenBank/DDBJ whole genome shotgun (WGS) entry which is preliminary data.</text>
</comment>
<feature type="compositionally biased region" description="Low complexity" evidence="1">
    <location>
        <begin position="938"/>
        <end position="972"/>
    </location>
</feature>
<feature type="compositionally biased region" description="Gly residues" evidence="1">
    <location>
        <begin position="219"/>
        <end position="234"/>
    </location>
</feature>
<feature type="region of interest" description="Disordered" evidence="1">
    <location>
        <begin position="1095"/>
        <end position="1138"/>
    </location>
</feature>
<feature type="compositionally biased region" description="Gly residues" evidence="1">
    <location>
        <begin position="1017"/>
        <end position="1032"/>
    </location>
</feature>
<feature type="compositionally biased region" description="Gly residues" evidence="1">
    <location>
        <begin position="736"/>
        <end position="747"/>
    </location>
</feature>
<feature type="compositionally biased region" description="Polar residues" evidence="1">
    <location>
        <begin position="1101"/>
        <end position="1113"/>
    </location>
</feature>
<dbReference type="Proteomes" id="UP001165080">
    <property type="component" value="Unassembled WGS sequence"/>
</dbReference>
<accession>A0A9W6F984</accession>
<feature type="region of interest" description="Disordered" evidence="1">
    <location>
        <begin position="736"/>
        <end position="755"/>
    </location>
</feature>
<proteinExistence type="predicted"/>
<keyword evidence="3" id="KW-1185">Reference proteome</keyword>
<organism evidence="2 3">
    <name type="scientific">Pleodorina starrii</name>
    <dbReference type="NCBI Taxonomy" id="330485"/>
    <lineage>
        <taxon>Eukaryota</taxon>
        <taxon>Viridiplantae</taxon>
        <taxon>Chlorophyta</taxon>
        <taxon>core chlorophytes</taxon>
        <taxon>Chlorophyceae</taxon>
        <taxon>CS clade</taxon>
        <taxon>Chlamydomonadales</taxon>
        <taxon>Volvocaceae</taxon>
        <taxon>Pleodorina</taxon>
    </lineage>
</organism>
<feature type="region of interest" description="Disordered" evidence="1">
    <location>
        <begin position="213"/>
        <end position="283"/>
    </location>
</feature>
<evidence type="ECO:0000313" key="3">
    <source>
        <dbReference type="Proteomes" id="UP001165080"/>
    </source>
</evidence>
<sequence length="1711" mass="169276">MIDSKTVRSPAGQKLINDLMLGDDELEVGGALDDAGDAGDARPTVLMKLRGQRRSSGPLRPSVGSRRRGSLPASSRTVGSAKTAPSVDSDTDPATGRAANRPATAPATSHTLLLPPQLPAARTQRDLTGQQQQPPPSPSGVSPLLERHLVSRHTNAYLGVVTAVLHQVSSPATTGANRDTLRRPGTVPRDVYHHSAIPVPRRRHLTSMASADSSATTEGIGGTFGGSGSGGPGGSAADASCIVAPGSPPAYRAGGTSRRTTADEPPRGHSPASSRVGPVGPFGSMEFSDGAGGHLFGSFGHGSLVGPAPGAGGLTSRGGSGEYSVPYLDRAYGSHAPMACAVDAVARRAEAHKALTRQRLLQKQLDAHMAAGSPQGPAKMGRRHADHQHHHHQQGQGQGQNQLGLQQGQQGQQGQQQQQPQHLVLFQTSNREPYQLRMEGAVPPVSLGLSWDTSPGVVAAAAAAAATAAAAIAARAEGLSAAASPILMRDVPASPSLRDLTFSPAPAPAPGPGGAGRVSASAASASRGGSTSMAAGGLSPRGGLRRRLGNPSLEWAQPPPHQVQQQQQQGAASSGLLTPAGAPSSPRKAVRLPRTPQSAAEAAALAAEAEAAARSHLPPAVRRGYSGQLAAQTVRDWETIAEPNRRMMQEIENATNLVRYSPSRSASMHHHQSAAAAAGGTSAAAASSSASASASFARGSRQPSPLSGTSAKRRGVGLDSAVNVYGTGADGGDVGGGGAGGGTGGAPFGQHTSARSRRRYVRYSLDVFPELGLPPRAGGDGPFGAAAAAAAATAAAAVGGGGWNGWPGAPGASAAAAPAGGELGPESEPSVGQMDEYDPGDEYGGDGEYGSSPYGSAKGARYMLAAAARVPVPVPMHPLPTPAAAVAAIVASGSAAGAAAASLPQWIDPLAAAATGAAAATARASGADATAARRESDAGGSPLPLLPSGSVSSGALPTVTSSSHSSAYGSRGLSRTTSVALAGLSARGERLQGHPSGPPLSMSLSAMLLEEQQSGGSWPGGGGGGGGSGGGLAPASPSRTVSLTRGRHGHPQGGHYHSSQMLHAGGASASFEELPYREHSVASAVGGLVSSEGASASAAAPQQQQRLQGSDSLVSPGGGRRRGGSSADSPAAQSSAAAAGFGSPAVEASLLPLPLPAQRGAGAAAARGEGGAATLAAAAAAELGRSPKTAGLGQRVDPGLVDLDLDLGRAASRESSAGKTHLPGSILYDSRLSTPGSHLPASVMGEEEGDEFGDEEVDATAYGDGGDSPGIAAAAAMAMEGFPGQAAAADGVGEEGWSFREANAPARASASSIAAAATMVSAGAAAAGGGGGVEGLEDDEWDAGPTPRLVSRLGPRGGGPPSPSAERPLPSSPGPRHSSLASEAASLAPRSTSAAAAVIPAPAVGPMPAEAAVAVGAAAAAELQSESALQRVVSDGSGVDAGPEAGTGARAEADVEAEAEADGTAFPGAEGLSDTEGPSLTPRRLAAALAAPQGPVLTHGTGYRVVTSVAAALVSEDPRLVARLAAQREVEAQLERSSEHSAKLKAASRATKALARATPQHNLPPASLPPLSGSVPSATLGYSIVQPQLRASRMGAPPAEEGPGAGSLSVLAAPVPAPAEMEAMTAAARSMLAAAPGVLASRAMPATPATPGSVLGAVAGSGPMRRPLAQTDQRGDRDRNPSTPLGPGSYLHVQAAIEPGRTVQMQDVWAN</sequence>
<feature type="region of interest" description="Disordered" evidence="1">
    <location>
        <begin position="1655"/>
        <end position="1690"/>
    </location>
</feature>
<feature type="compositionally biased region" description="Low complexity" evidence="1">
    <location>
        <begin position="399"/>
        <end position="420"/>
    </location>
</feature>
<feature type="region of interest" description="Disordered" evidence="1">
    <location>
        <begin position="809"/>
        <end position="848"/>
    </location>
</feature>
<feature type="region of interest" description="Disordered" evidence="1">
    <location>
        <begin position="29"/>
        <end position="143"/>
    </location>
</feature>
<gene>
    <name evidence="2" type="primary">PLEST009756</name>
    <name evidence="2" type="ORF">PLESTB_001710400</name>
</gene>
<feature type="region of interest" description="Disordered" evidence="1">
    <location>
        <begin position="1434"/>
        <end position="1480"/>
    </location>
</feature>
<dbReference type="EMBL" id="BRXU01000041">
    <property type="protein sequence ID" value="GLC61049.1"/>
    <property type="molecule type" value="Genomic_DNA"/>
</dbReference>
<name>A0A9W6F984_9CHLO</name>